<feature type="domain" description="PEGA" evidence="1">
    <location>
        <begin position="148"/>
        <end position="214"/>
    </location>
</feature>
<dbReference type="eggNOG" id="COG0790">
    <property type="taxonomic scope" value="Bacteria"/>
</dbReference>
<dbReference type="InterPro" id="IPR013229">
    <property type="entry name" value="PEGA"/>
</dbReference>
<dbReference type="Proteomes" id="UP000004892">
    <property type="component" value="Unassembled WGS sequence"/>
</dbReference>
<comment type="caution">
    <text evidence="3">The sequence shown here is derived from an EMBL/GenBank/DDBJ whole genome shotgun (WGS) entry which is preliminary data.</text>
</comment>
<dbReference type="Gene3D" id="1.25.40.10">
    <property type="entry name" value="Tetratricopeptide repeat domain"/>
    <property type="match status" value="1"/>
</dbReference>
<name>H1DEV2_9BACT</name>
<dbReference type="eggNOG" id="COG1470">
    <property type="taxonomic scope" value="Bacteria"/>
</dbReference>
<organism evidence="3 4">
    <name type="scientific">Odoribacter laneus YIT 12061</name>
    <dbReference type="NCBI Taxonomy" id="742817"/>
    <lineage>
        <taxon>Bacteria</taxon>
        <taxon>Pseudomonadati</taxon>
        <taxon>Bacteroidota</taxon>
        <taxon>Bacteroidia</taxon>
        <taxon>Bacteroidales</taxon>
        <taxon>Odoribacteraceae</taxon>
        <taxon>Odoribacter</taxon>
    </lineage>
</organism>
<protein>
    <recommendedName>
        <fullName evidence="5">PEGA domain-containing protein</fullName>
    </recommendedName>
</protein>
<evidence type="ECO:0008006" key="5">
    <source>
        <dbReference type="Google" id="ProtNLM"/>
    </source>
</evidence>
<feature type="domain" description="PEGA" evidence="1">
    <location>
        <begin position="358"/>
        <end position="425"/>
    </location>
</feature>
<accession>H1DEV2</accession>
<dbReference type="SUPFAM" id="SSF81901">
    <property type="entry name" value="HCP-like"/>
    <property type="match status" value="1"/>
</dbReference>
<evidence type="ECO:0000259" key="1">
    <source>
        <dbReference type="Pfam" id="PF08308"/>
    </source>
</evidence>
<dbReference type="EMBL" id="ADMC01000014">
    <property type="protein sequence ID" value="EHP49270.1"/>
    <property type="molecule type" value="Genomic_DNA"/>
</dbReference>
<dbReference type="Pfam" id="PF08308">
    <property type="entry name" value="PEGA"/>
    <property type="match status" value="3"/>
</dbReference>
<dbReference type="AlphaFoldDB" id="H1DEV2"/>
<dbReference type="eggNOG" id="COG2849">
    <property type="taxonomic scope" value="Bacteria"/>
</dbReference>
<dbReference type="InterPro" id="IPR011871">
    <property type="entry name" value="Fib_succ_major"/>
</dbReference>
<dbReference type="PATRIC" id="fig|742817.3.peg.838"/>
<dbReference type="InterPro" id="IPR006597">
    <property type="entry name" value="Sel1-like"/>
</dbReference>
<feature type="domain" description="PEGA" evidence="1">
    <location>
        <begin position="219"/>
        <end position="286"/>
    </location>
</feature>
<gene>
    <name evidence="3" type="ORF">HMPREF9449_00788</name>
</gene>
<feature type="domain" description="Fibrobacter succinogenes major paralogous" evidence="2">
    <location>
        <begin position="567"/>
        <end position="661"/>
    </location>
</feature>
<dbReference type="PANTHER" id="PTHR36194">
    <property type="entry name" value="S-LAYER-LIKE PROTEIN"/>
    <property type="match status" value="1"/>
</dbReference>
<evidence type="ECO:0000313" key="3">
    <source>
        <dbReference type="EMBL" id="EHP49270.1"/>
    </source>
</evidence>
<evidence type="ECO:0000259" key="2">
    <source>
        <dbReference type="Pfam" id="PF09603"/>
    </source>
</evidence>
<dbReference type="STRING" id="742817.HMPREF9449_00788"/>
<proteinExistence type="predicted"/>
<dbReference type="InterPro" id="IPR011990">
    <property type="entry name" value="TPR-like_helical_dom_sf"/>
</dbReference>
<evidence type="ECO:0000313" key="4">
    <source>
        <dbReference type="Proteomes" id="UP000004892"/>
    </source>
</evidence>
<dbReference type="PANTHER" id="PTHR36194:SF1">
    <property type="entry name" value="S-LAYER-LIKE PROTEIN"/>
    <property type="match status" value="1"/>
</dbReference>
<dbReference type="NCBIfam" id="TIGR02145">
    <property type="entry name" value="Fib_succ_major"/>
    <property type="match status" value="1"/>
</dbReference>
<reference evidence="3 4" key="1">
    <citation type="submission" date="2012-01" db="EMBL/GenBank/DDBJ databases">
        <title>The Genome Sequence of Odoribacter laneus YIT 12061.</title>
        <authorList>
            <consortium name="The Broad Institute Genome Sequencing Platform"/>
            <person name="Earl A."/>
            <person name="Ward D."/>
            <person name="Feldgarden M."/>
            <person name="Gevers D."/>
            <person name="Morotomi M."/>
            <person name="Young S.K."/>
            <person name="Zeng Q."/>
            <person name="Gargeya S."/>
            <person name="Fitzgerald M."/>
            <person name="Haas B."/>
            <person name="Abouelleil A."/>
            <person name="Alvarado L."/>
            <person name="Arachchi H.M."/>
            <person name="Berlin A."/>
            <person name="Chapman S.B."/>
            <person name="Gearin G."/>
            <person name="Goldberg J."/>
            <person name="Griggs A."/>
            <person name="Gujja S."/>
            <person name="Hansen M."/>
            <person name="Heiman D."/>
            <person name="Howarth C."/>
            <person name="Larimer J."/>
            <person name="Lui A."/>
            <person name="MacDonald P.J.P."/>
            <person name="McCowen C."/>
            <person name="Montmayeur A."/>
            <person name="Murphy C."/>
            <person name="Neiman D."/>
            <person name="Pearson M."/>
            <person name="Priest M."/>
            <person name="Roberts A."/>
            <person name="Saif S."/>
            <person name="Shea T."/>
            <person name="Sisk P."/>
            <person name="Stolte C."/>
            <person name="Sykes S."/>
            <person name="Wortman J."/>
            <person name="Nusbaum C."/>
            <person name="Birren B."/>
        </authorList>
    </citation>
    <scope>NUCLEOTIDE SEQUENCE [LARGE SCALE GENOMIC DNA]</scope>
    <source>
        <strain evidence="3 4">YIT 12061</strain>
    </source>
</reference>
<keyword evidence="4" id="KW-1185">Reference proteome</keyword>
<sequence length="736" mass="82218">MQFINFKSETMKLLLLLLFFFTLGGVQAQQISVQSFRKLETDLSARGSEGRTDQNGDRCAIIKIVTTETGFDFDPDALGSMGSIQKKGEVWLYVPYGARRLTIRHARLGILRDYLYPERIEKACVYEMVLTTGTIETIVHEIVQKQYLVVTTEPEESLVYVDNEYVGSGQEMVHKLLSLGKHTYRVEAPMYHTEAGTVELTAEKKSELRVALRPAFGFIKIVTEPENGAQVIVDEELTALITPCVTEKVKSGTHRIKVIKSMYQPVVREVTVEDGKTSLVHIDLQPNFAELTLIGEGGASLWVNGEEKGTGSWKGRVNAGLCSIEQRMPSCRTQRKDIEVKAGEELTLKLEPLVRIYGILDVSSEPAGATIYVDEEVFGTTPNLIQKMGVGEHKIRLALEGYKDEEKTVMIQEGKICALNMVLEKGLSPETVMIQGEAFYQAGNYSEAYICFRKAAEAGNIIAQNWVGILLETGKGVRESKVQAANWYRRAALQGNADAQYHLGRLYENGEGVERDPAQADSWYEKAAAQGQEKAAAALKRRRGERDTFVCGAVFVDPRDGQQYPTIQIGNQCWMAKNMNVGEWVKIRDVQTHRKAGIQKFAYGDQQANNEVYGGLYTWWEAMFGESTSGIKYVEGSWTEIQGICPDGWHIPSEAEWNMLAGNSLGQLIQGMLAGGYRSPEGSFLKASAYGYWWLSTSVNSNEAYGLELESNRKKYKLSKKSGEKERGFSVRCIRN</sequence>
<dbReference type="Pfam" id="PF08238">
    <property type="entry name" value="Sel1"/>
    <property type="match status" value="3"/>
</dbReference>
<dbReference type="Pfam" id="PF09603">
    <property type="entry name" value="Fib_succ_major"/>
    <property type="match status" value="1"/>
</dbReference>
<dbReference type="SMART" id="SM00671">
    <property type="entry name" value="SEL1"/>
    <property type="match status" value="3"/>
</dbReference>
<dbReference type="HOGENOM" id="CLU_376775_0_0_10"/>